<organism evidence="7 8">
    <name type="scientific">Brevundimonas lenta</name>
    <dbReference type="NCBI Taxonomy" id="424796"/>
    <lineage>
        <taxon>Bacteria</taxon>
        <taxon>Pseudomonadati</taxon>
        <taxon>Pseudomonadota</taxon>
        <taxon>Alphaproteobacteria</taxon>
        <taxon>Caulobacterales</taxon>
        <taxon>Caulobacteraceae</taxon>
        <taxon>Brevundimonas</taxon>
    </lineage>
</organism>
<dbReference type="GO" id="GO:0048038">
    <property type="term" value="F:quinone binding"/>
    <property type="evidence" value="ECO:0007669"/>
    <property type="project" value="UniProtKB-KW"/>
</dbReference>
<dbReference type="Proteomes" id="UP000529946">
    <property type="component" value="Unassembled WGS sequence"/>
</dbReference>
<evidence type="ECO:0000256" key="1">
    <source>
        <dbReference type="ARBA" id="ARBA00004141"/>
    </source>
</evidence>
<dbReference type="GO" id="GO:0005886">
    <property type="term" value="C:plasma membrane"/>
    <property type="evidence" value="ECO:0007669"/>
    <property type="project" value="UniProtKB-SubCell"/>
</dbReference>
<evidence type="ECO:0000256" key="6">
    <source>
        <dbReference type="RuleBase" id="RU000471"/>
    </source>
</evidence>
<evidence type="ECO:0000256" key="3">
    <source>
        <dbReference type="ARBA" id="ARBA00022989"/>
    </source>
</evidence>
<feature type="transmembrane region" description="Helical" evidence="5">
    <location>
        <begin position="294"/>
        <end position="316"/>
    </location>
</feature>
<dbReference type="RefSeq" id="WP_183203939.1">
    <property type="nucleotide sequence ID" value="NZ_BAAAER010000001.1"/>
</dbReference>
<feature type="transmembrane region" description="Helical" evidence="5">
    <location>
        <begin position="187"/>
        <end position="215"/>
    </location>
</feature>
<keyword evidence="4 5" id="KW-0472">Membrane</keyword>
<name>A0A7W6JCW4_9CAUL</name>
<keyword evidence="3 5" id="KW-1133">Transmembrane helix</keyword>
<keyword evidence="8" id="KW-1185">Reference proteome</keyword>
<dbReference type="InterPro" id="IPR001694">
    <property type="entry name" value="NADH_UbQ_OxRdtase_su1/FPO"/>
</dbReference>
<sequence>MDFWTTPLGWTLATAGGILLVTVGILISLAFLLLADRKIWAGVQMRKGPNVVGPFGLLQSFADFFKFVLKEIVVPAGSDKVVFLLAPLLTFILAFIAWAAIPFAPGWVISDLNVGILYIFAISSLGVYGIIMGGWASNSKYPFLGSLRSAAQMVSYEVSIGLVIINVILLAGTMNLTQIVTQQQGWIWNWFAFGGGVATLPTIIVMFPMAIVFFVSALAETNRPPFDLPEAESELVAGYQVEYSSTPYLLFMIGEYANIVFMCAMISLLFFGGWHPGFPTDFLQSWPEFFANLFYFFVFFTKIVFWFCMIALVKAFVPRYRYDQLMRLGWKIFLPTSLVAVVVVAAWRVFAVGA</sequence>
<comment type="subcellular location">
    <subcellularLocation>
        <location evidence="5 6">Cell membrane</location>
        <topology evidence="5 6">Multi-pass membrane protein</topology>
    </subcellularLocation>
    <subcellularLocation>
        <location evidence="1">Membrane</location>
        <topology evidence="1">Multi-pass membrane protein</topology>
    </subcellularLocation>
</comment>
<keyword evidence="5" id="KW-0830">Ubiquinone</keyword>
<keyword evidence="5" id="KW-0874">Quinone</keyword>
<gene>
    <name evidence="5" type="primary">nuoH</name>
    <name evidence="7" type="ORF">GGR12_001643</name>
</gene>
<dbReference type="Pfam" id="PF00146">
    <property type="entry name" value="NADHdh"/>
    <property type="match status" value="1"/>
</dbReference>
<proteinExistence type="inferred from homology"/>
<dbReference type="EC" id="7.1.1.-" evidence="5"/>
<comment type="caution">
    <text evidence="7">The sequence shown here is derived from an EMBL/GenBank/DDBJ whole genome shotgun (WGS) entry which is preliminary data.</text>
</comment>
<evidence type="ECO:0000256" key="2">
    <source>
        <dbReference type="ARBA" id="ARBA00022692"/>
    </source>
</evidence>
<comment type="subunit">
    <text evidence="5">NDH-1 is composed of 14 different subunits. Subunits NuoA, H, J, K, L, M, N constitute the membrane sector of the complex.</text>
</comment>
<dbReference type="GO" id="GO:0016655">
    <property type="term" value="F:oxidoreductase activity, acting on NAD(P)H, quinone or similar compound as acceptor"/>
    <property type="evidence" value="ECO:0007669"/>
    <property type="project" value="UniProtKB-UniRule"/>
</dbReference>
<feature type="transmembrane region" description="Helical" evidence="5">
    <location>
        <begin position="248"/>
        <end position="274"/>
    </location>
</feature>
<keyword evidence="5" id="KW-1278">Translocase</keyword>
<evidence type="ECO:0000256" key="5">
    <source>
        <dbReference type="HAMAP-Rule" id="MF_01350"/>
    </source>
</evidence>
<comment type="similarity">
    <text evidence="5 6">Belongs to the complex I subunit 1 family.</text>
</comment>
<dbReference type="GO" id="GO:0009060">
    <property type="term" value="P:aerobic respiration"/>
    <property type="evidence" value="ECO:0007669"/>
    <property type="project" value="TreeGrafter"/>
</dbReference>
<evidence type="ECO:0000313" key="7">
    <source>
        <dbReference type="EMBL" id="MBB4082777.1"/>
    </source>
</evidence>
<dbReference type="PANTHER" id="PTHR11432:SF3">
    <property type="entry name" value="NADH-UBIQUINONE OXIDOREDUCTASE CHAIN 1"/>
    <property type="match status" value="1"/>
</dbReference>
<accession>A0A7W6JCW4</accession>
<dbReference type="EMBL" id="JACIDM010000002">
    <property type="protein sequence ID" value="MBB4082777.1"/>
    <property type="molecule type" value="Genomic_DNA"/>
</dbReference>
<evidence type="ECO:0000313" key="8">
    <source>
        <dbReference type="Proteomes" id="UP000529946"/>
    </source>
</evidence>
<dbReference type="AlphaFoldDB" id="A0A7W6JCW4"/>
<keyword evidence="5" id="KW-1003">Cell membrane</keyword>
<comment type="catalytic activity">
    <reaction evidence="5">
        <text>a quinone + NADH + 5 H(+)(in) = a quinol + NAD(+) + 4 H(+)(out)</text>
        <dbReference type="Rhea" id="RHEA:57888"/>
        <dbReference type="ChEBI" id="CHEBI:15378"/>
        <dbReference type="ChEBI" id="CHEBI:24646"/>
        <dbReference type="ChEBI" id="CHEBI:57540"/>
        <dbReference type="ChEBI" id="CHEBI:57945"/>
        <dbReference type="ChEBI" id="CHEBI:132124"/>
    </reaction>
</comment>
<feature type="transmembrane region" description="Helical" evidence="5">
    <location>
        <begin position="12"/>
        <end position="35"/>
    </location>
</feature>
<dbReference type="GO" id="GO:0003954">
    <property type="term" value="F:NADH dehydrogenase activity"/>
    <property type="evidence" value="ECO:0007669"/>
    <property type="project" value="TreeGrafter"/>
</dbReference>
<feature type="transmembrane region" description="Helical" evidence="5">
    <location>
        <begin position="328"/>
        <end position="350"/>
    </location>
</feature>
<evidence type="ECO:0000256" key="4">
    <source>
        <dbReference type="ARBA" id="ARBA00023136"/>
    </source>
</evidence>
<dbReference type="PANTHER" id="PTHR11432">
    <property type="entry name" value="NADH DEHYDROGENASE SUBUNIT 1"/>
    <property type="match status" value="1"/>
</dbReference>
<feature type="transmembrane region" description="Helical" evidence="5">
    <location>
        <begin position="158"/>
        <end position="181"/>
    </location>
</feature>
<comment type="function">
    <text evidence="5">NDH-1 shuttles electrons from NADH, via FMN and iron-sulfur (Fe-S) centers, to quinones in the respiratory chain. The immediate electron acceptor for the enzyme in this species is believed to be ubiquinone. Couples the redox reaction to proton translocation (for every two electrons transferred, four hydrogen ions are translocated across the cytoplasmic membrane), and thus conserves the redox energy in a proton gradient. This subunit may bind ubiquinone.</text>
</comment>
<dbReference type="InterPro" id="IPR018086">
    <property type="entry name" value="NADH_UbQ_OxRdtase_su1_CS"/>
</dbReference>
<dbReference type="PROSITE" id="PS00668">
    <property type="entry name" value="COMPLEX1_ND1_2"/>
    <property type="match status" value="1"/>
</dbReference>
<keyword evidence="2 5" id="KW-0812">Transmembrane</keyword>
<feature type="transmembrane region" description="Helical" evidence="5">
    <location>
        <begin position="81"/>
        <end position="104"/>
    </location>
</feature>
<dbReference type="NCBIfam" id="NF004745">
    <property type="entry name" value="PRK06076.1-6"/>
    <property type="match status" value="1"/>
</dbReference>
<feature type="transmembrane region" description="Helical" evidence="5">
    <location>
        <begin position="116"/>
        <end position="137"/>
    </location>
</feature>
<dbReference type="HAMAP" id="MF_01350">
    <property type="entry name" value="NDH1_NuoH"/>
    <property type="match status" value="1"/>
</dbReference>
<keyword evidence="5 6" id="KW-0520">NAD</keyword>
<reference evidence="7 8" key="1">
    <citation type="submission" date="2020-08" db="EMBL/GenBank/DDBJ databases">
        <title>Genomic Encyclopedia of Type Strains, Phase IV (KMG-IV): sequencing the most valuable type-strain genomes for metagenomic binning, comparative biology and taxonomic classification.</title>
        <authorList>
            <person name="Goeker M."/>
        </authorList>
    </citation>
    <scope>NUCLEOTIDE SEQUENCE [LARGE SCALE GENOMIC DNA]</scope>
    <source>
        <strain evidence="7 8">DSM 23960</strain>
    </source>
</reference>
<protein>
    <recommendedName>
        <fullName evidence="5">NADH-quinone oxidoreductase subunit H</fullName>
        <ecNumber evidence="5">7.1.1.-</ecNumber>
    </recommendedName>
    <alternativeName>
        <fullName evidence="5">NADH dehydrogenase I subunit H</fullName>
    </alternativeName>
    <alternativeName>
        <fullName evidence="5">NDH-1 subunit H</fullName>
    </alternativeName>
</protein>